<dbReference type="PANTHER" id="PTHR11849">
    <property type="entry name" value="ETS"/>
    <property type="match status" value="1"/>
</dbReference>
<dbReference type="SUPFAM" id="SSF46785">
    <property type="entry name" value="Winged helix' DNA-binding domain"/>
    <property type="match status" value="1"/>
</dbReference>
<feature type="compositionally biased region" description="Basic residues" evidence="4">
    <location>
        <begin position="419"/>
        <end position="435"/>
    </location>
</feature>
<dbReference type="InterPro" id="IPR036388">
    <property type="entry name" value="WH-like_DNA-bd_sf"/>
</dbReference>
<proteinExistence type="inferred from homology"/>
<dbReference type="InterPro" id="IPR046328">
    <property type="entry name" value="ETS_fam"/>
</dbReference>
<reference evidence="7" key="2">
    <citation type="submission" date="2023-11" db="UniProtKB">
        <authorList>
            <consortium name="WormBaseParasite"/>
        </authorList>
    </citation>
    <scope>IDENTIFICATION</scope>
</reference>
<dbReference type="PRINTS" id="PR00454">
    <property type="entry name" value="ETSDOMAIN"/>
</dbReference>
<dbReference type="SMART" id="SM00413">
    <property type="entry name" value="ETS"/>
    <property type="match status" value="1"/>
</dbReference>
<feature type="region of interest" description="Disordered" evidence="4">
    <location>
        <begin position="488"/>
        <end position="509"/>
    </location>
</feature>
<organism evidence="6 7">
    <name type="scientific">Trichobilharzia regenti</name>
    <name type="common">Nasal bird schistosome</name>
    <dbReference type="NCBI Taxonomy" id="157069"/>
    <lineage>
        <taxon>Eukaryota</taxon>
        <taxon>Metazoa</taxon>
        <taxon>Spiralia</taxon>
        <taxon>Lophotrochozoa</taxon>
        <taxon>Platyhelminthes</taxon>
        <taxon>Trematoda</taxon>
        <taxon>Digenea</taxon>
        <taxon>Strigeidida</taxon>
        <taxon>Schistosomatoidea</taxon>
        <taxon>Schistosomatidae</taxon>
        <taxon>Trichobilharzia</taxon>
    </lineage>
</organism>
<feature type="region of interest" description="Disordered" evidence="4">
    <location>
        <begin position="227"/>
        <end position="265"/>
    </location>
</feature>
<evidence type="ECO:0000256" key="2">
    <source>
        <dbReference type="ARBA" id="ARBA00023125"/>
    </source>
</evidence>
<feature type="compositionally biased region" description="Basic and acidic residues" evidence="4">
    <location>
        <begin position="561"/>
        <end position="572"/>
    </location>
</feature>
<feature type="compositionally biased region" description="Acidic residues" evidence="4">
    <location>
        <begin position="452"/>
        <end position="463"/>
    </location>
</feature>
<evidence type="ECO:0000256" key="3">
    <source>
        <dbReference type="RuleBase" id="RU004019"/>
    </source>
</evidence>
<dbReference type="InterPro" id="IPR000418">
    <property type="entry name" value="Ets_dom"/>
</dbReference>
<sequence length="726" mass="83710">MLYHQNMLPMLEEIGLNCPLQNETCLFKLYDESPWSVDGKTDNVQMNGSNTVTISKTSGKTDQESLTSLVNKITNDNQELPVVDSLDEQQSWHSTSPCSSESADSFSSNSRNDVLRSYLEGPMSPEQSMFNSRYPTNIESLPSDLLSEFMTMDTITPMNILSIPNHFENTLDPSLFYADYISTHDNSYSNLSDDCINEMNTDQLESSREISNSNEYCTEEDLLKLYNNSTNERDSNSGTSQRSRTLSMKSVNDKPQVTESPPTISSSSFTDNFGYFHSPNELASEDIAWMDTLDVSGLGLDDVEQIFSTVNPPEEINKSDPYCTVKSHLSNELTSCSTGKLSNQPVNISKTCKSSIESDLLHEVEQIDDNVSDTERVSCNINNNNNNSNLYHEDRHNDDHNSDSTLTCSEAEYHTNLLRQKRLKKHRLKMKRKSRPNSAYTSSEDSNSDSSFSDEDDDSEESLSPEVNDTSEVYYCKAITSRRFNHSVTGSTSYRNKPQPYCSTQSSTDMNEFEPWWPNPVTRRMHKDFQSAIWITNSTQHDDDDGDDRKRSTKTKLSPATHEKVYNSDSERSNSSIDQLKGKHHRDPRQHQEHHSHYKCLKSSKYKKHKKFPTTSSVDCHWLTKRKSKQMELWQFILCRLETGNETTAFQWVNRSTGIFRIVNTQLSAKEWGHYRNNKHMDYEKMARAMRFYYKDSILRKSRQQLHFQFAMPYVQWAEKFYRDKK</sequence>
<dbReference type="Pfam" id="PF00178">
    <property type="entry name" value="Ets"/>
    <property type="match status" value="1"/>
</dbReference>
<feature type="region of interest" description="Disordered" evidence="4">
    <location>
        <begin position="85"/>
        <end position="110"/>
    </location>
</feature>
<feature type="compositionally biased region" description="Low complexity" evidence="4">
    <location>
        <begin position="96"/>
        <end position="110"/>
    </location>
</feature>
<protein>
    <recommendedName>
        <fullName evidence="5">ETS domain-containing protein</fullName>
    </recommendedName>
</protein>
<reference evidence="6" key="1">
    <citation type="submission" date="2022-06" db="EMBL/GenBank/DDBJ databases">
        <authorList>
            <person name="Berger JAMES D."/>
            <person name="Berger JAMES D."/>
        </authorList>
    </citation>
    <scope>NUCLEOTIDE SEQUENCE [LARGE SCALE GENOMIC DNA]</scope>
</reference>
<feature type="compositionally biased region" description="Low complexity" evidence="4">
    <location>
        <begin position="380"/>
        <end position="389"/>
    </location>
</feature>
<feature type="region of interest" description="Disordered" evidence="4">
    <location>
        <begin position="376"/>
        <end position="404"/>
    </location>
</feature>
<evidence type="ECO:0000256" key="4">
    <source>
        <dbReference type="SAM" id="MobiDB-lite"/>
    </source>
</evidence>
<feature type="region of interest" description="Disordered" evidence="4">
    <location>
        <begin position="419"/>
        <end position="469"/>
    </location>
</feature>
<dbReference type="GO" id="GO:0030154">
    <property type="term" value="P:cell differentiation"/>
    <property type="evidence" value="ECO:0007669"/>
    <property type="project" value="TreeGrafter"/>
</dbReference>
<feature type="compositionally biased region" description="Low complexity" evidence="4">
    <location>
        <begin position="442"/>
        <end position="451"/>
    </location>
</feature>
<evidence type="ECO:0000313" key="7">
    <source>
        <dbReference type="WBParaSite" id="TREG1_80190.1"/>
    </source>
</evidence>
<dbReference type="PROSITE" id="PS50061">
    <property type="entry name" value="ETS_DOMAIN_3"/>
    <property type="match status" value="1"/>
</dbReference>
<dbReference type="WBParaSite" id="TREG1_80190.1">
    <property type="protein sequence ID" value="TREG1_80190.1"/>
    <property type="gene ID" value="TREG1_80190"/>
</dbReference>
<dbReference type="Proteomes" id="UP000050795">
    <property type="component" value="Unassembled WGS sequence"/>
</dbReference>
<dbReference type="Gene3D" id="1.10.10.10">
    <property type="entry name" value="Winged helix-like DNA-binding domain superfamily/Winged helix DNA-binding domain"/>
    <property type="match status" value="1"/>
</dbReference>
<dbReference type="AlphaFoldDB" id="A0AA85K617"/>
<dbReference type="GO" id="GO:0043565">
    <property type="term" value="F:sequence-specific DNA binding"/>
    <property type="evidence" value="ECO:0007669"/>
    <property type="project" value="InterPro"/>
</dbReference>
<name>A0AA85K617_TRIRE</name>
<dbReference type="GO" id="GO:0005634">
    <property type="term" value="C:nucleus"/>
    <property type="evidence" value="ECO:0007669"/>
    <property type="project" value="UniProtKB-SubCell"/>
</dbReference>
<comment type="subcellular location">
    <subcellularLocation>
        <location evidence="3">Nucleus</location>
    </subcellularLocation>
</comment>
<evidence type="ECO:0000259" key="5">
    <source>
        <dbReference type="PROSITE" id="PS50061"/>
    </source>
</evidence>
<comment type="similarity">
    <text evidence="1 3">Belongs to the ETS family.</text>
</comment>
<feature type="compositionally biased region" description="Basic and acidic residues" evidence="4">
    <location>
        <begin position="391"/>
        <end position="402"/>
    </location>
</feature>
<feature type="region of interest" description="Disordered" evidence="4">
    <location>
        <begin position="537"/>
        <end position="600"/>
    </location>
</feature>
<keyword evidence="2 3" id="KW-0238">DNA-binding</keyword>
<dbReference type="PANTHER" id="PTHR11849:SF191">
    <property type="entry name" value="ECDYSONE-INDUCED PROTEIN 74EF ISOFORM B"/>
    <property type="match status" value="1"/>
</dbReference>
<evidence type="ECO:0000256" key="1">
    <source>
        <dbReference type="ARBA" id="ARBA00005562"/>
    </source>
</evidence>
<dbReference type="InterPro" id="IPR036390">
    <property type="entry name" value="WH_DNA-bd_sf"/>
</dbReference>
<keyword evidence="6" id="KW-1185">Reference proteome</keyword>
<evidence type="ECO:0000313" key="6">
    <source>
        <dbReference type="Proteomes" id="UP000050795"/>
    </source>
</evidence>
<feature type="domain" description="ETS" evidence="5">
    <location>
        <begin position="631"/>
        <end position="701"/>
    </location>
</feature>
<accession>A0AA85K617</accession>
<dbReference type="GO" id="GO:0000981">
    <property type="term" value="F:DNA-binding transcription factor activity, RNA polymerase II-specific"/>
    <property type="evidence" value="ECO:0007669"/>
    <property type="project" value="TreeGrafter"/>
</dbReference>
<keyword evidence="3" id="KW-0539">Nucleus</keyword>